<dbReference type="GO" id="GO:0017178">
    <property type="term" value="F:diphthine-ammonia ligase activity"/>
    <property type="evidence" value="ECO:0007669"/>
    <property type="project" value="UniProtKB-EC"/>
</dbReference>
<accession>A0A8S4A651</accession>
<dbReference type="CDD" id="cd06155">
    <property type="entry name" value="eu_AANH_C_1"/>
    <property type="match status" value="1"/>
</dbReference>
<dbReference type="Proteomes" id="UP000678393">
    <property type="component" value="Unassembled WGS sequence"/>
</dbReference>
<gene>
    <name evidence="14" type="ORF">CUNI_LOCUS21296</name>
</gene>
<dbReference type="Pfam" id="PF01042">
    <property type="entry name" value="Ribonuc_L-PSP"/>
    <property type="match status" value="2"/>
</dbReference>
<dbReference type="PANTHER" id="PTHR12196:SF2">
    <property type="entry name" value="DIPHTHINE--AMMONIA LIGASE"/>
    <property type="match status" value="1"/>
</dbReference>
<dbReference type="CDD" id="cd06156">
    <property type="entry name" value="eu_AANH_C_2"/>
    <property type="match status" value="1"/>
</dbReference>
<evidence type="ECO:0000256" key="9">
    <source>
        <dbReference type="ARBA" id="ARBA00031202"/>
    </source>
</evidence>
<dbReference type="FunFam" id="3.40.50.620:FF:000069">
    <property type="entry name" value="diphthine--ammonia ligase"/>
    <property type="match status" value="1"/>
</dbReference>
<keyword evidence="5" id="KW-0436">Ligase</keyword>
<protein>
    <recommendedName>
        <fullName evidence="4">Diphthine--ammonia ligase</fullName>
        <ecNumber evidence="3">6.3.1.14</ecNumber>
    </recommendedName>
    <alternativeName>
        <fullName evidence="9">ATP-binding domain-containing protein 4</fullName>
    </alternativeName>
    <alternativeName>
        <fullName evidence="8">Diphthamide synthase</fullName>
    </alternativeName>
    <alternativeName>
        <fullName evidence="10">Diphthamide synthetase</fullName>
    </alternativeName>
    <alternativeName>
        <fullName evidence="11">Protein DPH6 homolog</fullName>
    </alternativeName>
</protein>
<evidence type="ECO:0000259" key="13">
    <source>
        <dbReference type="Pfam" id="PF01902"/>
    </source>
</evidence>
<evidence type="ECO:0000256" key="6">
    <source>
        <dbReference type="ARBA" id="ARBA00022741"/>
    </source>
</evidence>
<comment type="pathway">
    <text evidence="1">Protein modification; peptidyl-diphthamide biosynthesis.</text>
</comment>
<keyword evidence="7" id="KW-0067">ATP-binding</keyword>
<dbReference type="Gene3D" id="3.30.1330.40">
    <property type="entry name" value="RutC-like"/>
    <property type="match status" value="2"/>
</dbReference>
<dbReference type="Gene3D" id="3.90.1490.10">
    <property type="entry name" value="putative n-type atp pyrophosphatase, domain 2"/>
    <property type="match status" value="1"/>
</dbReference>
<dbReference type="InterPro" id="IPR006175">
    <property type="entry name" value="YjgF/YER057c/UK114"/>
</dbReference>
<feature type="domain" description="Diphthamide synthase" evidence="13">
    <location>
        <begin position="1"/>
        <end position="227"/>
    </location>
</feature>
<dbReference type="InterPro" id="IPR002761">
    <property type="entry name" value="Diphthami_syn_dom"/>
</dbReference>
<dbReference type="OrthoDB" id="686384at2759"/>
<dbReference type="SUPFAM" id="SSF55298">
    <property type="entry name" value="YjgF-like"/>
    <property type="match status" value="2"/>
</dbReference>
<proteinExistence type="inferred from homology"/>
<evidence type="ECO:0000256" key="12">
    <source>
        <dbReference type="ARBA" id="ARBA00048108"/>
    </source>
</evidence>
<dbReference type="AlphaFoldDB" id="A0A8S4A651"/>
<evidence type="ECO:0000256" key="7">
    <source>
        <dbReference type="ARBA" id="ARBA00022840"/>
    </source>
</evidence>
<evidence type="ECO:0000256" key="10">
    <source>
        <dbReference type="ARBA" id="ARBA00031552"/>
    </source>
</evidence>
<dbReference type="InterPro" id="IPR030662">
    <property type="entry name" value="DPH6/MJ0570"/>
</dbReference>
<organism evidence="14 15">
    <name type="scientific">Candidula unifasciata</name>
    <dbReference type="NCBI Taxonomy" id="100452"/>
    <lineage>
        <taxon>Eukaryota</taxon>
        <taxon>Metazoa</taxon>
        <taxon>Spiralia</taxon>
        <taxon>Lophotrochozoa</taxon>
        <taxon>Mollusca</taxon>
        <taxon>Gastropoda</taxon>
        <taxon>Heterobranchia</taxon>
        <taxon>Euthyneura</taxon>
        <taxon>Panpulmonata</taxon>
        <taxon>Eupulmonata</taxon>
        <taxon>Stylommatophora</taxon>
        <taxon>Helicina</taxon>
        <taxon>Helicoidea</taxon>
        <taxon>Geomitridae</taxon>
        <taxon>Candidula</taxon>
    </lineage>
</organism>
<keyword evidence="15" id="KW-1185">Reference proteome</keyword>
<dbReference type="EMBL" id="CAJHNH020008454">
    <property type="protein sequence ID" value="CAG5135738.1"/>
    <property type="molecule type" value="Genomic_DNA"/>
</dbReference>
<dbReference type="PANTHER" id="PTHR12196">
    <property type="entry name" value="DOMAIN OF UNKNOWN FUNCTION 71 DUF71 -CONTAINING PROTEIN"/>
    <property type="match status" value="1"/>
</dbReference>
<dbReference type="Pfam" id="PF01902">
    <property type="entry name" value="Diphthami_syn_2"/>
    <property type="match status" value="1"/>
</dbReference>
<comment type="similarity">
    <text evidence="2">Belongs to the Diphthine--ammonia ligase family.</text>
</comment>
<keyword evidence="6" id="KW-0547">Nucleotide-binding</keyword>
<evidence type="ECO:0000313" key="15">
    <source>
        <dbReference type="Proteomes" id="UP000678393"/>
    </source>
</evidence>
<evidence type="ECO:0000256" key="4">
    <source>
        <dbReference type="ARBA" id="ARBA00018426"/>
    </source>
</evidence>
<dbReference type="GO" id="GO:0017183">
    <property type="term" value="P:protein histidyl modification to diphthamide"/>
    <property type="evidence" value="ECO:0007669"/>
    <property type="project" value="TreeGrafter"/>
</dbReference>
<evidence type="ECO:0000256" key="2">
    <source>
        <dbReference type="ARBA" id="ARBA00008496"/>
    </source>
</evidence>
<dbReference type="InterPro" id="IPR035959">
    <property type="entry name" value="RutC-like_sf"/>
</dbReference>
<dbReference type="NCBIfam" id="TIGR00290">
    <property type="entry name" value="MJ0570_dom"/>
    <property type="match status" value="1"/>
</dbReference>
<evidence type="ECO:0000256" key="3">
    <source>
        <dbReference type="ARBA" id="ARBA00012089"/>
    </source>
</evidence>
<comment type="catalytic activity">
    <reaction evidence="12">
        <text>diphthine-[translation elongation factor 2] + NH4(+) + ATP = diphthamide-[translation elongation factor 2] + AMP + diphosphate + H(+)</text>
        <dbReference type="Rhea" id="RHEA:19753"/>
        <dbReference type="Rhea" id="RHEA-COMP:10172"/>
        <dbReference type="Rhea" id="RHEA-COMP:10174"/>
        <dbReference type="ChEBI" id="CHEBI:15378"/>
        <dbReference type="ChEBI" id="CHEBI:16692"/>
        <dbReference type="ChEBI" id="CHEBI:28938"/>
        <dbReference type="ChEBI" id="CHEBI:30616"/>
        <dbReference type="ChEBI" id="CHEBI:33019"/>
        <dbReference type="ChEBI" id="CHEBI:82696"/>
        <dbReference type="ChEBI" id="CHEBI:456215"/>
        <dbReference type="EC" id="6.3.1.14"/>
    </reaction>
</comment>
<dbReference type="FunFam" id="3.90.1490.10:FF:000001">
    <property type="entry name" value="Diphthine--ammonia ligase"/>
    <property type="match status" value="1"/>
</dbReference>
<dbReference type="CDD" id="cd01994">
    <property type="entry name" value="AANH_PF0828-like"/>
    <property type="match status" value="1"/>
</dbReference>
<comment type="caution">
    <text evidence="14">The sequence shown here is derived from an EMBL/GenBank/DDBJ whole genome shotgun (WGS) entry which is preliminary data.</text>
</comment>
<name>A0A8S4A651_9EUPU</name>
<dbReference type="InterPro" id="IPR014729">
    <property type="entry name" value="Rossmann-like_a/b/a_fold"/>
</dbReference>
<dbReference type="SUPFAM" id="SSF52402">
    <property type="entry name" value="Adenine nucleotide alpha hydrolases-like"/>
    <property type="match status" value="1"/>
</dbReference>
<evidence type="ECO:0000256" key="8">
    <source>
        <dbReference type="ARBA" id="ARBA00029814"/>
    </source>
</evidence>
<dbReference type="EC" id="6.3.1.14" evidence="3"/>
<evidence type="ECO:0000256" key="11">
    <source>
        <dbReference type="ARBA" id="ARBA00032849"/>
    </source>
</evidence>
<evidence type="ECO:0000256" key="1">
    <source>
        <dbReference type="ARBA" id="ARBA00005156"/>
    </source>
</evidence>
<evidence type="ECO:0000256" key="5">
    <source>
        <dbReference type="ARBA" id="ARBA00022598"/>
    </source>
</evidence>
<evidence type="ECO:0000313" key="14">
    <source>
        <dbReference type="EMBL" id="CAG5135738.1"/>
    </source>
</evidence>
<sequence>MKTAALISGGKDSCFNMMCCIAEGHEIVALANLRPMYKDELDSYMYQTVGHTAIDLYAEASGLPLFKRLIKGSSLSTGSTYEPHSEDEVEDMFHLLENIKEEMQIEAVSVGAIFSDYQRVRVENVCDRLGLKVLSYLWRRDQEELLKEMIACGVKAKIIKVAAMGLLPKKHLLMDLEEILPHMLLMHSEYGLNICGEGGEYESFVYDCPLFKKKIIFKKTEMVMHSADTIAPVGYINLKECKLEDKELDDSISLRDTILQLPIMTTTKWVEEHVPVSLNNVEQSAGGDTETMGLVMWAEEVRVRIVDDNFHVSGVIAPVSDDIDVKDASREALTTLIDCLNDQGLTPTDICSVSLYIGDMANFVAINEVYKTFFHVNPPVRLCIQANLPRNIALQLDCQGKICDAEKENNRKTMHVQSLSHWAPANIGPYSQAVKAGDKIFVAGIVPLVPSTLNVIDGGISAQCAVALTHLETIITTMDKNCTLACCPLVMCYLISQEYISTASQEWSKALEISTRDSEKSPFAPVVQYCIVPALPKGCLVEWHTFVWPDIEDVAKFNLCQGYSNYTVKSRVIYSSSKKEYFSCNIVVDLINADSVRHIQPQAVVKDLLQEYNKICEECDVTDKTPLVKVLFCPVVFNYSQIHQVFSEALSKMNTEKNAAPPVVSLVSVTGLHTRQQILAWCQ</sequence>
<reference evidence="14" key="1">
    <citation type="submission" date="2021-04" db="EMBL/GenBank/DDBJ databases">
        <authorList>
            <consortium name="Molecular Ecology Group"/>
        </authorList>
    </citation>
    <scope>NUCLEOTIDE SEQUENCE</scope>
</reference>
<dbReference type="GO" id="GO:0005524">
    <property type="term" value="F:ATP binding"/>
    <property type="evidence" value="ECO:0007669"/>
    <property type="project" value="UniProtKB-KW"/>
</dbReference>
<dbReference type="Gene3D" id="3.40.50.620">
    <property type="entry name" value="HUPs"/>
    <property type="match status" value="1"/>
</dbReference>